<dbReference type="SUPFAM" id="SSF55811">
    <property type="entry name" value="Nudix"/>
    <property type="match status" value="1"/>
</dbReference>
<dbReference type="OrthoDB" id="21342at2"/>
<dbReference type="EMBL" id="BBYR01000013">
    <property type="protein sequence ID" value="GAP35008.1"/>
    <property type="molecule type" value="Genomic_DNA"/>
</dbReference>
<dbReference type="PANTHER" id="PTHR43046:SF16">
    <property type="entry name" value="ADP-RIBOSE PYROPHOSPHATASE YJHB-RELATED"/>
    <property type="match status" value="1"/>
</dbReference>
<accession>A0A0K8NXA5</accession>
<dbReference type="PROSITE" id="PS51462">
    <property type="entry name" value="NUDIX"/>
    <property type="match status" value="1"/>
</dbReference>
<evidence type="ECO:0000256" key="2">
    <source>
        <dbReference type="ARBA" id="ARBA00022801"/>
    </source>
</evidence>
<dbReference type="InterPro" id="IPR015797">
    <property type="entry name" value="NUDIX_hydrolase-like_dom_sf"/>
</dbReference>
<evidence type="ECO:0000259" key="3">
    <source>
        <dbReference type="PROSITE" id="PS51462"/>
    </source>
</evidence>
<keyword evidence="5" id="KW-1185">Reference proteome</keyword>
<dbReference type="InterPro" id="IPR000086">
    <property type="entry name" value="NUDIX_hydrolase_dom"/>
</dbReference>
<protein>
    <submittedName>
        <fullName evidence="4">Putative MutT-family protein</fullName>
    </submittedName>
</protein>
<feature type="domain" description="Nudix hydrolase" evidence="3">
    <location>
        <begin position="5"/>
        <end position="133"/>
    </location>
</feature>
<evidence type="ECO:0000256" key="1">
    <source>
        <dbReference type="ARBA" id="ARBA00001946"/>
    </source>
</evidence>
<proteinExistence type="predicted"/>
<organism evidence="4 5">
    <name type="scientific">Piscinibacter sakaiensis</name>
    <name type="common">Ideonella sakaiensis</name>
    <dbReference type="NCBI Taxonomy" id="1547922"/>
    <lineage>
        <taxon>Bacteria</taxon>
        <taxon>Pseudomonadati</taxon>
        <taxon>Pseudomonadota</taxon>
        <taxon>Betaproteobacteria</taxon>
        <taxon>Burkholderiales</taxon>
        <taxon>Sphaerotilaceae</taxon>
        <taxon>Piscinibacter</taxon>
    </lineage>
</organism>
<dbReference type="STRING" id="1547922.ISF6_0573"/>
<dbReference type="Pfam" id="PF00293">
    <property type="entry name" value="NUDIX"/>
    <property type="match status" value="1"/>
</dbReference>
<dbReference type="PROSITE" id="PS00893">
    <property type="entry name" value="NUDIX_BOX"/>
    <property type="match status" value="1"/>
</dbReference>
<sequence>MPRFTLIPEVHLVLRRAGRVLLLRRQGTGYEDGNYSVVAGHVDGGETARAAMAREALEEAGLLIAPADLALCHVIHRRSEAERLSFFFTASAWQGEPVNREPAKCSELAWYPADALPANTVPYVRHALGQVSAGVVYSEFGWEGAAVPRPAAGA</sequence>
<dbReference type="Proteomes" id="UP000037660">
    <property type="component" value="Unassembled WGS sequence"/>
</dbReference>
<keyword evidence="2" id="KW-0378">Hydrolase</keyword>
<evidence type="ECO:0000313" key="5">
    <source>
        <dbReference type="Proteomes" id="UP000037660"/>
    </source>
</evidence>
<name>A0A0K8NXA5_PISS1</name>
<dbReference type="GO" id="GO:0016787">
    <property type="term" value="F:hydrolase activity"/>
    <property type="evidence" value="ECO:0007669"/>
    <property type="project" value="UniProtKB-KW"/>
</dbReference>
<reference evidence="4 5" key="2">
    <citation type="journal article" date="2016" name="Science">
        <title>A bacterium that degrades and assimilates poly(ethylene terephthalate).</title>
        <authorList>
            <person name="Yoshida S."/>
            <person name="Hiraga K."/>
            <person name="Takehana T."/>
            <person name="Taniguchi I."/>
            <person name="Yamaji H."/>
            <person name="Maeda Y."/>
            <person name="Toyohara K."/>
            <person name="Miyamoto K."/>
            <person name="Kimura Y."/>
            <person name="Oda K."/>
        </authorList>
    </citation>
    <scope>NUCLEOTIDE SEQUENCE [LARGE SCALE GENOMIC DNA]</scope>
    <source>
        <strain evidence="5">NBRC 110686 / TISTR 2288 / 201-F6</strain>
    </source>
</reference>
<reference evidence="5" key="1">
    <citation type="submission" date="2015-07" db="EMBL/GenBank/DDBJ databases">
        <title>Discovery of a poly(ethylene terephthalate assimilation.</title>
        <authorList>
            <person name="Yoshida S."/>
            <person name="Hiraga K."/>
            <person name="Takehana T."/>
            <person name="Taniguchi I."/>
            <person name="Yamaji H."/>
            <person name="Maeda Y."/>
            <person name="Toyohara K."/>
            <person name="Miyamoto K."/>
            <person name="Kimura Y."/>
            <person name="Oda K."/>
        </authorList>
    </citation>
    <scope>NUCLEOTIDE SEQUENCE [LARGE SCALE GENOMIC DNA]</scope>
    <source>
        <strain evidence="5">NBRC 110686 / TISTR 2288 / 201-F6</strain>
    </source>
</reference>
<dbReference type="AlphaFoldDB" id="A0A0K8NXA5"/>
<comment type="cofactor">
    <cofactor evidence="1">
        <name>Mg(2+)</name>
        <dbReference type="ChEBI" id="CHEBI:18420"/>
    </cofactor>
</comment>
<dbReference type="RefSeq" id="WP_054019096.1">
    <property type="nucleotide sequence ID" value="NZ_BBYR01000013.1"/>
</dbReference>
<evidence type="ECO:0000313" key="4">
    <source>
        <dbReference type="EMBL" id="GAP35008.1"/>
    </source>
</evidence>
<dbReference type="InterPro" id="IPR020084">
    <property type="entry name" value="NUDIX_hydrolase_CS"/>
</dbReference>
<dbReference type="Gene3D" id="3.90.79.10">
    <property type="entry name" value="Nucleoside Triphosphate Pyrophosphohydrolase"/>
    <property type="match status" value="1"/>
</dbReference>
<dbReference type="PANTHER" id="PTHR43046">
    <property type="entry name" value="GDP-MANNOSE MANNOSYL HYDROLASE"/>
    <property type="match status" value="1"/>
</dbReference>
<comment type="caution">
    <text evidence="4">The sequence shown here is derived from an EMBL/GenBank/DDBJ whole genome shotgun (WGS) entry which is preliminary data.</text>
</comment>
<gene>
    <name evidence="4" type="ORF">ISF6_0573</name>
</gene>
<dbReference type="CDD" id="cd04683">
    <property type="entry name" value="NUDIX_Hydrolase"/>
    <property type="match status" value="1"/>
</dbReference>